<dbReference type="EMBL" id="LAHO01000020">
    <property type="protein sequence ID" value="KKO44116.1"/>
    <property type="molecule type" value="Genomic_DNA"/>
</dbReference>
<reference evidence="1 2" key="1">
    <citation type="submission" date="2015-03" db="EMBL/GenBank/DDBJ databases">
        <title>Draft genome sequences of two protease-producing strains of Arsukibacterium isolated from two cold and alkaline environments.</title>
        <authorList>
            <person name="Lylloff J.E."/>
            <person name="Skov L.B."/>
            <person name="Jepsen M."/>
            <person name="Hallin P.F."/>
            <person name="Sorensen S.J."/>
            <person name="Stougaard P."/>
            <person name="Glaring M.A."/>
        </authorList>
    </citation>
    <scope>NUCLEOTIDE SEQUENCE [LARGE SCALE GENOMIC DNA]</scope>
    <source>
        <strain evidence="1 2">GCM72</strain>
    </source>
</reference>
<name>A0A0M2V0L9_9GAMM</name>
<accession>A0A0M2V0L9</accession>
<protein>
    <submittedName>
        <fullName evidence="1">Uncharacterized protein</fullName>
    </submittedName>
</protein>
<dbReference type="STRING" id="336831.WG68_17530"/>
<dbReference type="OrthoDB" id="7067095at2"/>
<comment type="caution">
    <text evidence="1">The sequence shown here is derived from an EMBL/GenBank/DDBJ whole genome shotgun (WGS) entry which is preliminary data.</text>
</comment>
<organism evidence="1 2">
    <name type="scientific">Arsukibacterium ikkense</name>
    <dbReference type="NCBI Taxonomy" id="336831"/>
    <lineage>
        <taxon>Bacteria</taxon>
        <taxon>Pseudomonadati</taxon>
        <taxon>Pseudomonadota</taxon>
        <taxon>Gammaproteobacteria</taxon>
        <taxon>Chromatiales</taxon>
        <taxon>Chromatiaceae</taxon>
        <taxon>Arsukibacterium</taxon>
    </lineage>
</organism>
<evidence type="ECO:0000313" key="1">
    <source>
        <dbReference type="EMBL" id="KKO44116.1"/>
    </source>
</evidence>
<gene>
    <name evidence="1" type="ORF">WG68_17530</name>
</gene>
<proteinExistence type="predicted"/>
<keyword evidence="2" id="KW-1185">Reference proteome</keyword>
<sequence length="70" mass="8167">MRKTWNFEVKGHSIKVVNSWLHGIKLYVDGDFRDHDRSLFAFGGEVLLSANLGEINRHAARNRFLVERQN</sequence>
<evidence type="ECO:0000313" key="2">
    <source>
        <dbReference type="Proteomes" id="UP000034228"/>
    </source>
</evidence>
<dbReference type="Proteomes" id="UP000034228">
    <property type="component" value="Unassembled WGS sequence"/>
</dbReference>
<dbReference type="AlphaFoldDB" id="A0A0M2V0L9"/>
<dbReference type="RefSeq" id="WP_046559021.1">
    <property type="nucleotide sequence ID" value="NZ_LAHO01000020.1"/>
</dbReference>